<protein>
    <submittedName>
        <fullName evidence="2">Uncharacterized protein</fullName>
    </submittedName>
</protein>
<dbReference type="EMBL" id="JAVDUM010000010">
    <property type="protein sequence ID" value="MDR6867883.1"/>
    <property type="molecule type" value="Genomic_DNA"/>
</dbReference>
<gene>
    <name evidence="2" type="ORF">J2Y69_002491</name>
</gene>
<feature type="region of interest" description="Disordered" evidence="1">
    <location>
        <begin position="98"/>
        <end position="174"/>
    </location>
</feature>
<evidence type="ECO:0000313" key="2">
    <source>
        <dbReference type="EMBL" id="MDR6867883.1"/>
    </source>
</evidence>
<keyword evidence="3" id="KW-1185">Reference proteome</keyword>
<dbReference type="Proteomes" id="UP001259347">
    <property type="component" value="Unassembled WGS sequence"/>
</dbReference>
<evidence type="ECO:0000313" key="3">
    <source>
        <dbReference type="Proteomes" id="UP001259347"/>
    </source>
</evidence>
<proteinExistence type="predicted"/>
<name>A0ABU1SE40_9MICO</name>
<reference evidence="2 3" key="1">
    <citation type="submission" date="2023-07" db="EMBL/GenBank/DDBJ databases">
        <title>Sorghum-associated microbial communities from plants grown in Nebraska, USA.</title>
        <authorList>
            <person name="Schachtman D."/>
        </authorList>
    </citation>
    <scope>NUCLEOTIDE SEQUENCE [LARGE SCALE GENOMIC DNA]</scope>
    <source>
        <strain evidence="2 3">2980</strain>
    </source>
</reference>
<accession>A0ABU1SE40</accession>
<comment type="caution">
    <text evidence="2">The sequence shown here is derived from an EMBL/GenBank/DDBJ whole genome shotgun (WGS) entry which is preliminary data.</text>
</comment>
<evidence type="ECO:0000256" key="1">
    <source>
        <dbReference type="SAM" id="MobiDB-lite"/>
    </source>
</evidence>
<dbReference type="RefSeq" id="WP_310021145.1">
    <property type="nucleotide sequence ID" value="NZ_JAVDUM010000010.1"/>
</dbReference>
<sequence>MAITRQRSVTPDAFLNPRLLTLSPEARLTEVGLRLYADNFGREVAISRLLAAAIFPLSREMRDEDMDRILLELDQAECIEVYDVAGVTYYQMSDWPAVQHPGPKSRHPDPPAESHEPFMKGSRESHGEGEGERERAWEGESVGGRGLHDQDQEPPSPFCPSHRASGGTDDPCRRCGRARLQRKVWDREQIQKVRFESAA</sequence>
<feature type="compositionally biased region" description="Basic and acidic residues" evidence="1">
    <location>
        <begin position="106"/>
        <end position="138"/>
    </location>
</feature>
<organism evidence="2 3">
    <name type="scientific">Microbacterium resistens</name>
    <dbReference type="NCBI Taxonomy" id="156977"/>
    <lineage>
        <taxon>Bacteria</taxon>
        <taxon>Bacillati</taxon>
        <taxon>Actinomycetota</taxon>
        <taxon>Actinomycetes</taxon>
        <taxon>Micrococcales</taxon>
        <taxon>Microbacteriaceae</taxon>
        <taxon>Microbacterium</taxon>
    </lineage>
</organism>